<gene>
    <name evidence="6" type="ORF">M3202_10045</name>
</gene>
<evidence type="ECO:0000259" key="5">
    <source>
        <dbReference type="SMART" id="SM00062"/>
    </source>
</evidence>
<organism evidence="6 7">
    <name type="scientific">Halalkalibacter oceani</name>
    <dbReference type="NCBI Taxonomy" id="1653776"/>
    <lineage>
        <taxon>Bacteria</taxon>
        <taxon>Bacillati</taxon>
        <taxon>Bacillota</taxon>
        <taxon>Bacilli</taxon>
        <taxon>Bacillales</taxon>
        <taxon>Bacillaceae</taxon>
        <taxon>Halalkalibacter</taxon>
    </lineage>
</organism>
<dbReference type="Proteomes" id="UP001139179">
    <property type="component" value="Unassembled WGS sequence"/>
</dbReference>
<comment type="caution">
    <text evidence="6">The sequence shown here is derived from an EMBL/GenBank/DDBJ whole genome shotgun (WGS) entry which is preliminary data.</text>
</comment>
<dbReference type="SUPFAM" id="SSF53850">
    <property type="entry name" value="Periplasmic binding protein-like II"/>
    <property type="match status" value="1"/>
</dbReference>
<keyword evidence="1" id="KW-0732">Signal</keyword>
<dbReference type="PANTHER" id="PTHR35936">
    <property type="entry name" value="MEMBRANE-BOUND LYTIC MUREIN TRANSGLYCOSYLASE F"/>
    <property type="match status" value="1"/>
</dbReference>
<evidence type="ECO:0000256" key="1">
    <source>
        <dbReference type="ARBA" id="ARBA00022729"/>
    </source>
</evidence>
<dbReference type="PROSITE" id="PS51257">
    <property type="entry name" value="PROKAR_LIPOPROTEIN"/>
    <property type="match status" value="1"/>
</dbReference>
<dbReference type="SMART" id="SM00062">
    <property type="entry name" value="PBPb"/>
    <property type="match status" value="1"/>
</dbReference>
<evidence type="ECO:0000256" key="3">
    <source>
        <dbReference type="ARBA" id="ARBA00023288"/>
    </source>
</evidence>
<keyword evidence="3" id="KW-0449">Lipoprotein</keyword>
<dbReference type="PANTHER" id="PTHR35936:SF19">
    <property type="entry name" value="AMINO-ACID-BINDING PROTEIN YXEM-RELATED"/>
    <property type="match status" value="1"/>
</dbReference>
<reference evidence="6" key="1">
    <citation type="submission" date="2022-05" db="EMBL/GenBank/DDBJ databases">
        <title>Comparative Genomics of Spacecraft Associated Microbes.</title>
        <authorList>
            <person name="Tran M.T."/>
            <person name="Wright A."/>
            <person name="Seuylemezian A."/>
            <person name="Eisen J."/>
            <person name="Coil D."/>
        </authorList>
    </citation>
    <scope>NUCLEOTIDE SEQUENCE</scope>
    <source>
        <strain evidence="6">214.1.1</strain>
    </source>
</reference>
<protein>
    <submittedName>
        <fullName evidence="6">ABC transporter substrate-binding protein</fullName>
    </submittedName>
</protein>
<accession>A0A9X2IQB3</accession>
<evidence type="ECO:0000313" key="7">
    <source>
        <dbReference type="Proteomes" id="UP001139179"/>
    </source>
</evidence>
<dbReference type="CDD" id="cd13530">
    <property type="entry name" value="PBP2_peptides_like"/>
    <property type="match status" value="1"/>
</dbReference>
<evidence type="ECO:0000256" key="4">
    <source>
        <dbReference type="SAM" id="MobiDB-lite"/>
    </source>
</evidence>
<feature type="compositionally biased region" description="Low complexity" evidence="4">
    <location>
        <begin position="28"/>
        <end position="37"/>
    </location>
</feature>
<dbReference type="RefSeq" id="WP_251223208.1">
    <property type="nucleotide sequence ID" value="NZ_JAMBOL010000007.1"/>
</dbReference>
<keyword evidence="7" id="KW-1185">Reference proteome</keyword>
<keyword evidence="2" id="KW-0564">Palmitate</keyword>
<dbReference type="Pfam" id="PF00497">
    <property type="entry name" value="SBP_bac_3"/>
    <property type="match status" value="1"/>
</dbReference>
<dbReference type="Gene3D" id="3.40.190.10">
    <property type="entry name" value="Periplasmic binding protein-like II"/>
    <property type="match status" value="2"/>
</dbReference>
<evidence type="ECO:0000256" key="2">
    <source>
        <dbReference type="ARBA" id="ARBA00023139"/>
    </source>
</evidence>
<name>A0A9X2IQB3_9BACI</name>
<feature type="region of interest" description="Disordered" evidence="4">
    <location>
        <begin position="28"/>
        <end position="56"/>
    </location>
</feature>
<evidence type="ECO:0000313" key="6">
    <source>
        <dbReference type="EMBL" id="MCM3714428.1"/>
    </source>
</evidence>
<dbReference type="InterPro" id="IPR001638">
    <property type="entry name" value="Solute-binding_3/MltF_N"/>
</dbReference>
<proteinExistence type="predicted"/>
<dbReference type="EMBL" id="JAMBOL010000007">
    <property type="protein sequence ID" value="MCM3714428.1"/>
    <property type="molecule type" value="Genomic_DNA"/>
</dbReference>
<dbReference type="AlphaFoldDB" id="A0A9X2IQB3"/>
<feature type="domain" description="Solute-binding protein family 3/N-terminal" evidence="5">
    <location>
        <begin position="68"/>
        <end position="289"/>
    </location>
</feature>
<sequence length="292" mass="31361">MKGNGQFHVAFVMFIMILLLAACGSSSTEGGTGSTEQEGNDSETSGQEVSEQEGEAQGKLAEILERGSIIIATSGNNAPTIFPNEQNELVGIDADWAQIIADHLGVEIDWRRMDFKGLIPGVTAGNFDIAMSGINVTEERLEALYFSDHYAFDEVVAVFPESTTDIHSPEDITDRVVGVVAGSTNGEAPAEEIGGYKELKSYPGLAEALHDLKNGRTEVVITGKMLAGHWIQTEGEGFTTSEEGLNGREVAVALNKGEDDLKAAIDEAIQNAKEQGKYEEIAEKWLGTTFSE</sequence>